<dbReference type="EMBL" id="CANTFL010001256">
    <property type="protein sequence ID" value="CAI5735203.1"/>
    <property type="molecule type" value="Genomic_DNA"/>
</dbReference>
<dbReference type="PANTHER" id="PTHR31840:SF1">
    <property type="entry name" value="COILED-COIL DOMAIN-CONTAINING PROTEIN 97"/>
    <property type="match status" value="1"/>
</dbReference>
<evidence type="ECO:0000259" key="2">
    <source>
        <dbReference type="Pfam" id="PF09747"/>
    </source>
</evidence>
<dbReference type="InterPro" id="IPR018613">
    <property type="entry name" value="Ccdc97-like"/>
</dbReference>
<feature type="compositionally biased region" description="Acidic residues" evidence="1">
    <location>
        <begin position="158"/>
        <end position="178"/>
    </location>
</feature>
<name>A0AAV0UGC1_HYABA</name>
<dbReference type="Proteomes" id="UP001162031">
    <property type="component" value="Unassembled WGS sequence"/>
</dbReference>
<gene>
    <name evidence="3" type="ORF">HBR001_LOCUS6410</name>
</gene>
<dbReference type="PANTHER" id="PTHR31840">
    <property type="entry name" value="COILED-COIL DOMAIN-CONTAINING PROTEIN 97"/>
    <property type="match status" value="1"/>
</dbReference>
<evidence type="ECO:0000313" key="4">
    <source>
        <dbReference type="Proteomes" id="UP001162031"/>
    </source>
</evidence>
<organism evidence="3 4">
    <name type="scientific">Hyaloperonospora brassicae</name>
    <name type="common">Brassica downy mildew</name>
    <name type="synonym">Peronospora brassicae</name>
    <dbReference type="NCBI Taxonomy" id="162125"/>
    <lineage>
        <taxon>Eukaryota</taxon>
        <taxon>Sar</taxon>
        <taxon>Stramenopiles</taxon>
        <taxon>Oomycota</taxon>
        <taxon>Peronosporomycetes</taxon>
        <taxon>Peronosporales</taxon>
        <taxon>Peronosporaceae</taxon>
        <taxon>Hyaloperonospora</taxon>
    </lineage>
</organism>
<evidence type="ECO:0000313" key="3">
    <source>
        <dbReference type="EMBL" id="CAI5735203.1"/>
    </source>
</evidence>
<proteinExistence type="predicted"/>
<evidence type="ECO:0000256" key="1">
    <source>
        <dbReference type="SAM" id="MobiDB-lite"/>
    </source>
</evidence>
<reference evidence="3" key="1">
    <citation type="submission" date="2022-12" db="EMBL/GenBank/DDBJ databases">
        <authorList>
            <person name="Webb A."/>
        </authorList>
    </citation>
    <scope>NUCLEOTIDE SEQUENCE</scope>
    <source>
        <strain evidence="3">Hp1</strain>
    </source>
</reference>
<sequence>MTREDPLDPLDAYMATLVSPASDPSTKSMAQARAECATRYSTGRGSHSLTVAAKNRRYQRLQQLLKDTSEDHYFSDDMMQQRSPALFHFYLGQYVGIGGRTRPVAGTTELTLSTFLIDTHQRSEMEARRVAEQATWGQFSALNEKQERKRLQKLYEADNIEEEEEEEEEEQEEKEQDFEQMDVAIADTVDERRQQLEEIMSIRFLNGADKEYVNYAEIDEDENLDDFVAVQRDAEDRYFAGGTS</sequence>
<dbReference type="Pfam" id="PF09747">
    <property type="entry name" value="CCD97-like_C"/>
    <property type="match status" value="1"/>
</dbReference>
<dbReference type="InterPro" id="IPR040233">
    <property type="entry name" value="CCD97-like_C"/>
</dbReference>
<accession>A0AAV0UGC1</accession>
<feature type="region of interest" description="Disordered" evidence="1">
    <location>
        <begin position="156"/>
        <end position="178"/>
    </location>
</feature>
<feature type="domain" description="CCD97-like C-terminal" evidence="2">
    <location>
        <begin position="55"/>
        <end position="240"/>
    </location>
</feature>
<protein>
    <recommendedName>
        <fullName evidence="2">CCD97-like C-terminal domain-containing protein</fullName>
    </recommendedName>
</protein>
<keyword evidence="4" id="KW-1185">Reference proteome</keyword>
<dbReference type="AlphaFoldDB" id="A0AAV0UGC1"/>
<comment type="caution">
    <text evidence="3">The sequence shown here is derived from an EMBL/GenBank/DDBJ whole genome shotgun (WGS) entry which is preliminary data.</text>
</comment>